<keyword evidence="1" id="KW-0233">DNA recombination</keyword>
<dbReference type="Gene3D" id="1.10.443.10">
    <property type="entry name" value="Intergrase catalytic core"/>
    <property type="match status" value="1"/>
</dbReference>
<dbReference type="InterPro" id="IPR052787">
    <property type="entry name" value="MAVS"/>
</dbReference>
<evidence type="ECO:0000313" key="3">
    <source>
        <dbReference type="Proteomes" id="UP000507470"/>
    </source>
</evidence>
<dbReference type="InterPro" id="IPR011010">
    <property type="entry name" value="DNA_brk_join_enz"/>
</dbReference>
<evidence type="ECO:0000313" key="2">
    <source>
        <dbReference type="EMBL" id="CAC5364871.1"/>
    </source>
</evidence>
<sequence>MWMQKILRGKPTLDFESYEDEQLDDVLVKFYMETRNKNGDMYKKSTMQSYRQGLQRHLSETRDIDILRSDNFKKSKKHINDFAVQPDPEGTLYVYKTHDELTKNHQTDSEKSSDGRMYEIKGSDRCPVRSFVKYICRLNPKCNKLFQQPKSAAKEGIYYDNIPLGHNKLGNYMNEISKAANLSREYTNHSYRATTVHILDETQIPSRTIMSVTGHKSEASLKTYSGKT</sequence>
<protein>
    <recommendedName>
        <fullName evidence="4">Tyr recombinase domain-containing protein</fullName>
    </recommendedName>
</protein>
<name>A0A6J8ABJ6_MYTCO</name>
<dbReference type="SUPFAM" id="SSF56349">
    <property type="entry name" value="DNA breaking-rejoining enzymes"/>
    <property type="match status" value="1"/>
</dbReference>
<proteinExistence type="predicted"/>
<dbReference type="GO" id="GO:0015074">
    <property type="term" value="P:DNA integration"/>
    <property type="evidence" value="ECO:0007669"/>
    <property type="project" value="InterPro"/>
</dbReference>
<dbReference type="EMBL" id="CACVKT020001087">
    <property type="protein sequence ID" value="CAC5364871.1"/>
    <property type="molecule type" value="Genomic_DNA"/>
</dbReference>
<reference evidence="2 3" key="1">
    <citation type="submission" date="2020-06" db="EMBL/GenBank/DDBJ databases">
        <authorList>
            <person name="Li R."/>
            <person name="Bekaert M."/>
        </authorList>
    </citation>
    <scope>NUCLEOTIDE SEQUENCE [LARGE SCALE GENOMIC DNA]</scope>
    <source>
        <strain evidence="3">wild</strain>
    </source>
</reference>
<evidence type="ECO:0000256" key="1">
    <source>
        <dbReference type="ARBA" id="ARBA00023172"/>
    </source>
</evidence>
<gene>
    <name evidence="2" type="ORF">MCOR_5758</name>
</gene>
<dbReference type="PANTHER" id="PTHR21446">
    <property type="entry name" value="DUF3504 DOMAIN-CONTAINING PROTEIN"/>
    <property type="match status" value="1"/>
</dbReference>
<accession>A0A6J8ABJ6</accession>
<dbReference type="Proteomes" id="UP000507470">
    <property type="component" value="Unassembled WGS sequence"/>
</dbReference>
<dbReference type="GO" id="GO:0006310">
    <property type="term" value="P:DNA recombination"/>
    <property type="evidence" value="ECO:0007669"/>
    <property type="project" value="UniProtKB-KW"/>
</dbReference>
<dbReference type="InterPro" id="IPR013762">
    <property type="entry name" value="Integrase-like_cat_sf"/>
</dbReference>
<dbReference type="AlphaFoldDB" id="A0A6J8ABJ6"/>
<organism evidence="2 3">
    <name type="scientific">Mytilus coruscus</name>
    <name type="common">Sea mussel</name>
    <dbReference type="NCBI Taxonomy" id="42192"/>
    <lineage>
        <taxon>Eukaryota</taxon>
        <taxon>Metazoa</taxon>
        <taxon>Spiralia</taxon>
        <taxon>Lophotrochozoa</taxon>
        <taxon>Mollusca</taxon>
        <taxon>Bivalvia</taxon>
        <taxon>Autobranchia</taxon>
        <taxon>Pteriomorphia</taxon>
        <taxon>Mytilida</taxon>
        <taxon>Mytiloidea</taxon>
        <taxon>Mytilidae</taxon>
        <taxon>Mytilinae</taxon>
        <taxon>Mytilus</taxon>
    </lineage>
</organism>
<dbReference type="OrthoDB" id="6122740at2759"/>
<dbReference type="GO" id="GO:0003677">
    <property type="term" value="F:DNA binding"/>
    <property type="evidence" value="ECO:0007669"/>
    <property type="project" value="InterPro"/>
</dbReference>
<dbReference type="PANTHER" id="PTHR21446:SF12">
    <property type="entry name" value="POTASSIUM CHANNEL TETRAMERIZATION DOMAIN CONTAINING 1"/>
    <property type="match status" value="1"/>
</dbReference>
<keyword evidence="3" id="KW-1185">Reference proteome</keyword>
<evidence type="ECO:0008006" key="4">
    <source>
        <dbReference type="Google" id="ProtNLM"/>
    </source>
</evidence>